<dbReference type="EMBL" id="DS989864">
    <property type="protein sequence ID" value="EDX72472.1"/>
    <property type="molecule type" value="Genomic_DNA"/>
</dbReference>
<sequence>MQIFKTIFRFTCQVLNSVIKWKDGLWFHHPFTLMWQKNRHSIPDNSPEINPPAMSNSNSHSQPVTDESTFSDRITMTNQANSGNHDWLARFQHHSKLLMAWVEPGNFALYYANHAFCRLTGIDAPTGNLQHQGIHLFDLFINVDAKTLEQLYRRHLLALILRDVYKINHSQWRFLDEPVIATLNNSPDSDPHCVQFWLRSQHLTVERINPELDEFSDIDFCQQPIRQIILNPIWEQRLNLENYRVRGQLLWEGLDVTHQETIRQLISLLIERDSLLRSEKFRLFDQKMRSLFRADQILLLRVKRQEVKLFTSENDQLIQTQVYTWDSLQGSHFQAAAQANQVWIVANLESHCQTECEQALFNQGTRSLLLIPLSVSAAEAEMPSQNLMGMVGLTSDQADNFDSLDINHACALIPALTAALRQAAQSQFNHIHPAVEWRFLEEAERRSWGLPPEPIVFTDVHPMYGISDIRGSSNERNRAIQADLLNQFNLAMAIVDAANQSQPLPLLQQLRLDLSAYIERLDKGVTVDEEVTAIKYLKNHLEIYFEYFQDCGDAAVDAVNAYKQECDNPHECIYTARDRYDRMIYEINEQLRQTWERWQVRMQQIIPHYCDHELTDGIDHMIYVGASINSQFTVFHLHCLRYEQLRAICDCARTCFEMRDRVDTPLQVTHLVLVQETTVDIFHDEQTEKIFDLRSSTRDTRYEIVKKRIDKALDATTQTRITQPGMLTIVYSSQTEWTEYQQYLRFLAREGWVDSHIESSTVEKLQGITGLKFARVRILPESEPSSSEE</sequence>
<dbReference type="Gene3D" id="3.30.450.40">
    <property type="match status" value="1"/>
</dbReference>
<dbReference type="AlphaFoldDB" id="B4W021"/>
<evidence type="ECO:0000313" key="3">
    <source>
        <dbReference type="Proteomes" id="UP000003835"/>
    </source>
</evidence>
<dbReference type="InterPro" id="IPR029016">
    <property type="entry name" value="GAF-like_dom_sf"/>
</dbReference>
<reference evidence="2 3" key="1">
    <citation type="submission" date="2008-07" db="EMBL/GenBank/DDBJ databases">
        <authorList>
            <person name="Tandeau de Marsac N."/>
            <person name="Ferriera S."/>
            <person name="Johnson J."/>
            <person name="Kravitz S."/>
            <person name="Beeson K."/>
            <person name="Sutton G."/>
            <person name="Rogers Y.-H."/>
            <person name="Friedman R."/>
            <person name="Frazier M."/>
            <person name="Venter J.C."/>
        </authorList>
    </citation>
    <scope>NUCLEOTIDE SEQUENCE [LARGE SCALE GENOMIC DNA]</scope>
    <source>
        <strain evidence="2 3">PCC 7420</strain>
    </source>
</reference>
<name>B4W021_9CYAN</name>
<dbReference type="Proteomes" id="UP000003835">
    <property type="component" value="Unassembled WGS sequence"/>
</dbReference>
<dbReference type="SUPFAM" id="SSF55781">
    <property type="entry name" value="GAF domain-like"/>
    <property type="match status" value="1"/>
</dbReference>
<proteinExistence type="predicted"/>
<protein>
    <recommendedName>
        <fullName evidence="4">GAF domain-containing protein</fullName>
    </recommendedName>
</protein>
<dbReference type="eggNOG" id="COG2203">
    <property type="taxonomic scope" value="Bacteria"/>
</dbReference>
<evidence type="ECO:0008006" key="4">
    <source>
        <dbReference type="Google" id="ProtNLM"/>
    </source>
</evidence>
<accession>B4W021</accession>
<keyword evidence="3" id="KW-1185">Reference proteome</keyword>
<organism evidence="2 3">
    <name type="scientific">Coleofasciculus chthonoplastes PCC 7420</name>
    <dbReference type="NCBI Taxonomy" id="118168"/>
    <lineage>
        <taxon>Bacteria</taxon>
        <taxon>Bacillati</taxon>
        <taxon>Cyanobacteriota</taxon>
        <taxon>Cyanophyceae</taxon>
        <taxon>Coleofasciculales</taxon>
        <taxon>Coleofasciculaceae</taxon>
        <taxon>Coleofasciculus</taxon>
    </lineage>
</organism>
<feature type="region of interest" description="Disordered" evidence="1">
    <location>
        <begin position="42"/>
        <end position="68"/>
    </location>
</feature>
<evidence type="ECO:0000313" key="2">
    <source>
        <dbReference type="EMBL" id="EDX72472.1"/>
    </source>
</evidence>
<dbReference type="HOGENOM" id="CLU_370386_0_0_3"/>
<evidence type="ECO:0000256" key="1">
    <source>
        <dbReference type="SAM" id="MobiDB-lite"/>
    </source>
</evidence>
<dbReference type="STRING" id="118168.MC7420_3544"/>
<gene>
    <name evidence="2" type="ORF">MC7420_3544</name>
</gene>
<feature type="compositionally biased region" description="Polar residues" evidence="1">
    <location>
        <begin position="43"/>
        <end position="68"/>
    </location>
</feature>